<dbReference type="CDD" id="cd16841">
    <property type="entry name" value="RraA_family"/>
    <property type="match status" value="1"/>
</dbReference>
<evidence type="ECO:0000256" key="1">
    <source>
        <dbReference type="ARBA" id="ARBA00001342"/>
    </source>
</evidence>
<dbReference type="NCBIfam" id="NF006731">
    <property type="entry name" value="PRK09262.1"/>
    <property type="match status" value="1"/>
</dbReference>
<reference evidence="12" key="1">
    <citation type="submission" date="2022-03" db="EMBL/GenBank/DDBJ databases">
        <title>Streptomyces 7R015 and 7R016 isolated from Barleria lupulina in Thailand.</title>
        <authorList>
            <person name="Kanchanasin P."/>
            <person name="Phongsopitanun W."/>
            <person name="Tanasupawat S."/>
        </authorList>
    </citation>
    <scope>NUCLEOTIDE SEQUENCE</scope>
    <source>
        <strain evidence="12">7R015</strain>
    </source>
</reference>
<evidence type="ECO:0000256" key="10">
    <source>
        <dbReference type="ARBA" id="ARBA00032305"/>
    </source>
</evidence>
<comment type="caution">
    <text evidence="12">The sequence shown here is derived from an EMBL/GenBank/DDBJ whole genome shotgun (WGS) entry which is preliminary data.</text>
</comment>
<evidence type="ECO:0000256" key="3">
    <source>
        <dbReference type="ARBA" id="ARBA00008621"/>
    </source>
</evidence>
<proteinExistence type="inferred from homology"/>
<evidence type="ECO:0000256" key="2">
    <source>
        <dbReference type="ARBA" id="ARBA00001968"/>
    </source>
</evidence>
<evidence type="ECO:0000256" key="11">
    <source>
        <dbReference type="ARBA" id="ARBA00047973"/>
    </source>
</evidence>
<evidence type="ECO:0000256" key="9">
    <source>
        <dbReference type="ARBA" id="ARBA00030169"/>
    </source>
</evidence>
<dbReference type="PANTHER" id="PTHR33254">
    <property type="entry name" value="4-HYDROXY-4-METHYL-2-OXOGLUTARATE ALDOLASE 3-RELATED"/>
    <property type="match status" value="1"/>
</dbReference>
<accession>A0ABS9Y8C5</accession>
<comment type="catalytic activity">
    <reaction evidence="1">
        <text>4-hydroxy-4-methyl-2-oxoglutarate = 2 pyruvate</text>
        <dbReference type="Rhea" id="RHEA:22748"/>
        <dbReference type="ChEBI" id="CHEBI:15361"/>
        <dbReference type="ChEBI" id="CHEBI:58276"/>
        <dbReference type="EC" id="4.1.3.17"/>
    </reaction>
</comment>
<evidence type="ECO:0000313" key="13">
    <source>
        <dbReference type="Proteomes" id="UP001165269"/>
    </source>
</evidence>
<dbReference type="Proteomes" id="UP001165269">
    <property type="component" value="Unassembled WGS sequence"/>
</dbReference>
<comment type="subunit">
    <text evidence="4">Homotrimer.</text>
</comment>
<dbReference type="InterPro" id="IPR036704">
    <property type="entry name" value="RraA/RraA-like_sf"/>
</dbReference>
<evidence type="ECO:0000313" key="12">
    <source>
        <dbReference type="EMBL" id="MCI3273478.1"/>
    </source>
</evidence>
<evidence type="ECO:0000256" key="6">
    <source>
        <dbReference type="ARBA" id="ARBA00012947"/>
    </source>
</evidence>
<comment type="catalytic activity">
    <reaction evidence="11">
        <text>oxaloacetate + H(+) = pyruvate + CO2</text>
        <dbReference type="Rhea" id="RHEA:15641"/>
        <dbReference type="ChEBI" id="CHEBI:15361"/>
        <dbReference type="ChEBI" id="CHEBI:15378"/>
        <dbReference type="ChEBI" id="CHEBI:16452"/>
        <dbReference type="ChEBI" id="CHEBI:16526"/>
        <dbReference type="EC" id="4.1.1.112"/>
    </reaction>
</comment>
<evidence type="ECO:0000256" key="5">
    <source>
        <dbReference type="ARBA" id="ARBA00012213"/>
    </source>
</evidence>
<comment type="function">
    <text evidence="8">Catalyzes the aldol cleavage of 4-hydroxy-4-methyl-2-oxoglutarate (HMG) into 2 molecules of pyruvate. Also contains a secondary oxaloacetate (OAA) decarboxylase activity due to the common pyruvate enolate transition state formed following C-C bond cleavage in the retro-aldol and decarboxylation reactions.</text>
</comment>
<dbReference type="InterPro" id="IPR005493">
    <property type="entry name" value="RraA/RraA-like"/>
</dbReference>
<evidence type="ECO:0000256" key="4">
    <source>
        <dbReference type="ARBA" id="ARBA00011233"/>
    </source>
</evidence>
<dbReference type="Gene3D" id="3.50.30.40">
    <property type="entry name" value="Ribonuclease E inhibitor RraA/RraA-like"/>
    <property type="match status" value="1"/>
</dbReference>
<evidence type="ECO:0000256" key="7">
    <source>
        <dbReference type="ARBA" id="ARBA00016549"/>
    </source>
</evidence>
<protein>
    <recommendedName>
        <fullName evidence="7">Putative 4-hydroxy-4-methyl-2-oxoglutarate aldolase</fullName>
        <ecNumber evidence="6">4.1.1.112</ecNumber>
        <ecNumber evidence="5">4.1.3.17</ecNumber>
    </recommendedName>
    <alternativeName>
        <fullName evidence="10">Oxaloacetate decarboxylase</fullName>
    </alternativeName>
    <alternativeName>
        <fullName evidence="9">RraA-like protein</fullName>
    </alternativeName>
</protein>
<dbReference type="EMBL" id="JALDAY010000006">
    <property type="protein sequence ID" value="MCI3273478.1"/>
    <property type="molecule type" value="Genomic_DNA"/>
</dbReference>
<dbReference type="SUPFAM" id="SSF89562">
    <property type="entry name" value="RraA-like"/>
    <property type="match status" value="1"/>
</dbReference>
<comment type="cofactor">
    <cofactor evidence="2">
        <name>a divalent metal cation</name>
        <dbReference type="ChEBI" id="CHEBI:60240"/>
    </cofactor>
</comment>
<gene>
    <name evidence="12" type="ORF">MQP27_20480</name>
</gene>
<keyword evidence="13" id="KW-1185">Reference proteome</keyword>
<evidence type="ECO:0000256" key="8">
    <source>
        <dbReference type="ARBA" id="ARBA00025046"/>
    </source>
</evidence>
<comment type="similarity">
    <text evidence="3">Belongs to the class II aldolase/RraA-like family.</text>
</comment>
<dbReference type="EC" id="4.1.3.17" evidence="5"/>
<dbReference type="EC" id="4.1.1.112" evidence="6"/>
<organism evidence="12 13">
    <name type="scientific">Streptomyces cylindrosporus</name>
    <dbReference type="NCBI Taxonomy" id="2927583"/>
    <lineage>
        <taxon>Bacteria</taxon>
        <taxon>Bacillati</taxon>
        <taxon>Actinomycetota</taxon>
        <taxon>Actinomycetes</taxon>
        <taxon>Kitasatosporales</taxon>
        <taxon>Streptomycetaceae</taxon>
        <taxon>Streptomyces</taxon>
    </lineage>
</organism>
<dbReference type="Pfam" id="PF03737">
    <property type="entry name" value="RraA-like"/>
    <property type="match status" value="1"/>
</dbReference>
<dbReference type="PANTHER" id="PTHR33254:SF16">
    <property type="entry name" value="BLR3842 PROTEIN"/>
    <property type="match status" value="1"/>
</dbReference>
<name>A0ABS9Y8C5_9ACTN</name>
<sequence>MTVLDAGELKELLALGSATAYEASGLPCALPPVFRPAWAGARCVGTALPVAAAPGDNLPLHWALEAARPGDVLVVDAGGSEHGYWGEVLAVSALARGVAGLVIDGGVRDTDRLREIGFPAFSTSVAILGTGKSWPGRVGSPVHLRGHRVARGDLVVADADGIAVLPAAEARRVLDASRARAAKEDQYMAELRAGALTLDLYGFRELGQPEDQS</sequence>
<dbReference type="RefSeq" id="WP_242766738.1">
    <property type="nucleotide sequence ID" value="NZ_JALDAY010000006.1"/>
</dbReference>